<evidence type="ECO:0000313" key="3">
    <source>
        <dbReference type="EMBL" id="GAG85751.1"/>
    </source>
</evidence>
<protein>
    <submittedName>
        <fullName evidence="3">Uncharacterized protein</fullName>
    </submittedName>
</protein>
<dbReference type="SUPFAM" id="SSF48256">
    <property type="entry name" value="Citrate synthase"/>
    <property type="match status" value="1"/>
</dbReference>
<evidence type="ECO:0000256" key="1">
    <source>
        <dbReference type="ARBA" id="ARBA00010566"/>
    </source>
</evidence>
<accession>X1CNC4</accession>
<comment type="similarity">
    <text evidence="1">Belongs to the citrate synthase family.</text>
</comment>
<dbReference type="GO" id="GO:0005975">
    <property type="term" value="P:carbohydrate metabolic process"/>
    <property type="evidence" value="ECO:0007669"/>
    <property type="project" value="TreeGrafter"/>
</dbReference>
<organism evidence="3">
    <name type="scientific">marine sediment metagenome</name>
    <dbReference type="NCBI Taxonomy" id="412755"/>
    <lineage>
        <taxon>unclassified sequences</taxon>
        <taxon>metagenomes</taxon>
        <taxon>ecological metagenomes</taxon>
    </lineage>
</organism>
<dbReference type="AlphaFoldDB" id="X1CNC4"/>
<sequence length="96" mass="11121">RGLGNLFKIYDVIIDVMKREKGLAQNLDLPTCLLYRALGIPSECNTPLFQVSRYFGWVAHMAEQRLDKGPLYRPTQEYTGPTLENMRKYVLIEERG</sequence>
<dbReference type="PANTHER" id="PTHR11739:SF4">
    <property type="entry name" value="CITRATE SYNTHASE, PEROXISOMAL"/>
    <property type="match status" value="1"/>
</dbReference>
<dbReference type="InterPro" id="IPR002020">
    <property type="entry name" value="Citrate_synthase"/>
</dbReference>
<reference evidence="3" key="1">
    <citation type="journal article" date="2014" name="Front. Microbiol.">
        <title>High frequency of phylogenetically diverse reductive dehalogenase-homologous genes in deep subseafloor sedimentary metagenomes.</title>
        <authorList>
            <person name="Kawai M."/>
            <person name="Futagami T."/>
            <person name="Toyoda A."/>
            <person name="Takaki Y."/>
            <person name="Nishi S."/>
            <person name="Hori S."/>
            <person name="Arai W."/>
            <person name="Tsubouchi T."/>
            <person name="Morono Y."/>
            <person name="Uchiyama I."/>
            <person name="Ito T."/>
            <person name="Fujiyama A."/>
            <person name="Inagaki F."/>
            <person name="Takami H."/>
        </authorList>
    </citation>
    <scope>NUCLEOTIDE SEQUENCE</scope>
    <source>
        <strain evidence="3">Expedition CK06-06</strain>
    </source>
</reference>
<dbReference type="GO" id="GO:0006099">
    <property type="term" value="P:tricarboxylic acid cycle"/>
    <property type="evidence" value="ECO:0007669"/>
    <property type="project" value="TreeGrafter"/>
</dbReference>
<gene>
    <name evidence="3" type="ORF">S01H4_22216</name>
</gene>
<dbReference type="GO" id="GO:0005759">
    <property type="term" value="C:mitochondrial matrix"/>
    <property type="evidence" value="ECO:0007669"/>
    <property type="project" value="TreeGrafter"/>
</dbReference>
<proteinExistence type="inferred from homology"/>
<dbReference type="InterPro" id="IPR036969">
    <property type="entry name" value="Citrate_synthase_sf"/>
</dbReference>
<dbReference type="Pfam" id="PF00285">
    <property type="entry name" value="Citrate_synt"/>
    <property type="match status" value="1"/>
</dbReference>
<name>X1CNC4_9ZZZZ</name>
<feature type="non-terminal residue" evidence="3">
    <location>
        <position position="1"/>
    </location>
</feature>
<dbReference type="PANTHER" id="PTHR11739">
    <property type="entry name" value="CITRATE SYNTHASE"/>
    <property type="match status" value="1"/>
</dbReference>
<comment type="caution">
    <text evidence="3">The sequence shown here is derived from an EMBL/GenBank/DDBJ whole genome shotgun (WGS) entry which is preliminary data.</text>
</comment>
<dbReference type="GO" id="GO:0046912">
    <property type="term" value="F:acyltransferase activity, acyl groups converted into alkyl on transfer"/>
    <property type="evidence" value="ECO:0007669"/>
    <property type="project" value="InterPro"/>
</dbReference>
<evidence type="ECO:0000256" key="2">
    <source>
        <dbReference type="ARBA" id="ARBA00022679"/>
    </source>
</evidence>
<keyword evidence="2" id="KW-0808">Transferase</keyword>
<dbReference type="EMBL" id="BART01010149">
    <property type="protein sequence ID" value="GAG85751.1"/>
    <property type="molecule type" value="Genomic_DNA"/>
</dbReference>